<evidence type="ECO:0000256" key="3">
    <source>
        <dbReference type="ARBA" id="ARBA00022737"/>
    </source>
</evidence>
<feature type="region of interest" description="Disordered" evidence="12">
    <location>
        <begin position="154"/>
        <end position="201"/>
    </location>
</feature>
<reference evidence="15 16" key="1">
    <citation type="submission" date="2017-03" db="EMBL/GenBank/DDBJ databases">
        <title>Genome of the blue death feigning beetle - Asbolus verrucosus.</title>
        <authorList>
            <person name="Rider S.D."/>
        </authorList>
    </citation>
    <scope>NUCLEOTIDE SEQUENCE [LARGE SCALE GENOMIC DNA]</scope>
    <source>
        <strain evidence="15">Butters</strain>
        <tissue evidence="15">Head and leg muscle</tissue>
    </source>
</reference>
<evidence type="ECO:0000256" key="9">
    <source>
        <dbReference type="PROSITE-ProRule" id="PRU00108"/>
    </source>
</evidence>
<keyword evidence="7 9" id="KW-0371">Homeobox</keyword>
<dbReference type="CDD" id="cd00086">
    <property type="entry name" value="homeodomain"/>
    <property type="match status" value="1"/>
</dbReference>
<evidence type="ECO:0000256" key="7">
    <source>
        <dbReference type="ARBA" id="ARBA00023155"/>
    </source>
</evidence>
<dbReference type="GO" id="GO:0000977">
    <property type="term" value="F:RNA polymerase II transcription regulatory region sequence-specific DNA binding"/>
    <property type="evidence" value="ECO:0007669"/>
    <property type="project" value="TreeGrafter"/>
</dbReference>
<dbReference type="InterPro" id="IPR001781">
    <property type="entry name" value="Znf_LIM"/>
</dbReference>
<comment type="subcellular location">
    <subcellularLocation>
        <location evidence="1 9 11">Nucleus</location>
    </subcellularLocation>
</comment>
<keyword evidence="6 9" id="KW-0238">DNA-binding</keyword>
<feature type="domain" description="LIM zinc-binding" evidence="13">
    <location>
        <begin position="10"/>
        <end position="72"/>
    </location>
</feature>
<dbReference type="AlphaFoldDB" id="A0A482VEZ1"/>
<dbReference type="GO" id="GO:0030182">
    <property type="term" value="P:neuron differentiation"/>
    <property type="evidence" value="ECO:0007669"/>
    <property type="project" value="TreeGrafter"/>
</dbReference>
<dbReference type="PANTHER" id="PTHR24208">
    <property type="entry name" value="LIM/HOMEOBOX PROTEIN LHX"/>
    <property type="match status" value="1"/>
</dbReference>
<dbReference type="FunFam" id="2.10.110.10:FF:000103">
    <property type="entry name" value="LIM homeobox transcription factor 1-beta"/>
    <property type="match status" value="1"/>
</dbReference>
<comment type="caution">
    <text evidence="15">The sequence shown here is derived from an EMBL/GenBank/DDBJ whole genome shotgun (WGS) entry which is preliminary data.</text>
</comment>
<organism evidence="15 16">
    <name type="scientific">Asbolus verrucosus</name>
    <name type="common">Desert ironclad beetle</name>
    <dbReference type="NCBI Taxonomy" id="1661398"/>
    <lineage>
        <taxon>Eukaryota</taxon>
        <taxon>Metazoa</taxon>
        <taxon>Ecdysozoa</taxon>
        <taxon>Arthropoda</taxon>
        <taxon>Hexapoda</taxon>
        <taxon>Insecta</taxon>
        <taxon>Pterygota</taxon>
        <taxon>Neoptera</taxon>
        <taxon>Endopterygota</taxon>
        <taxon>Coleoptera</taxon>
        <taxon>Polyphaga</taxon>
        <taxon>Cucujiformia</taxon>
        <taxon>Tenebrionidae</taxon>
        <taxon>Pimeliinae</taxon>
        <taxon>Asbolus</taxon>
    </lineage>
</organism>
<protein>
    <submittedName>
        <fullName evidence="15">Homeobox and/or LIM domain containing protein</fullName>
    </submittedName>
</protein>
<evidence type="ECO:0000256" key="12">
    <source>
        <dbReference type="SAM" id="MobiDB-lite"/>
    </source>
</evidence>
<evidence type="ECO:0000256" key="5">
    <source>
        <dbReference type="ARBA" id="ARBA00023038"/>
    </source>
</evidence>
<dbReference type="PROSITE" id="PS50023">
    <property type="entry name" value="LIM_DOMAIN_2"/>
    <property type="match status" value="1"/>
</dbReference>
<feature type="DNA-binding region" description="Homeobox" evidence="9">
    <location>
        <begin position="99"/>
        <end position="158"/>
    </location>
</feature>
<keyword evidence="5 10" id="KW-0440">LIM domain</keyword>
<feature type="non-terminal residue" evidence="15">
    <location>
        <position position="234"/>
    </location>
</feature>
<dbReference type="PROSITE" id="PS50071">
    <property type="entry name" value="HOMEOBOX_2"/>
    <property type="match status" value="1"/>
</dbReference>
<dbReference type="Pfam" id="PF00412">
    <property type="entry name" value="LIM"/>
    <property type="match status" value="1"/>
</dbReference>
<dbReference type="Proteomes" id="UP000292052">
    <property type="component" value="Unassembled WGS sequence"/>
</dbReference>
<dbReference type="SUPFAM" id="SSF57716">
    <property type="entry name" value="Glucocorticoid receptor-like (DNA-binding domain)"/>
    <property type="match status" value="1"/>
</dbReference>
<evidence type="ECO:0000256" key="4">
    <source>
        <dbReference type="ARBA" id="ARBA00022833"/>
    </source>
</evidence>
<evidence type="ECO:0000256" key="10">
    <source>
        <dbReference type="PROSITE-ProRule" id="PRU00125"/>
    </source>
</evidence>
<dbReference type="Gene3D" id="1.10.10.60">
    <property type="entry name" value="Homeodomain-like"/>
    <property type="match status" value="1"/>
</dbReference>
<dbReference type="PANTHER" id="PTHR24208:SF175">
    <property type="entry name" value="FI06571P"/>
    <property type="match status" value="1"/>
</dbReference>
<feature type="compositionally biased region" description="Basic and acidic residues" evidence="12">
    <location>
        <begin position="161"/>
        <end position="183"/>
    </location>
</feature>
<evidence type="ECO:0000256" key="11">
    <source>
        <dbReference type="RuleBase" id="RU000682"/>
    </source>
</evidence>
<dbReference type="Pfam" id="PF00046">
    <property type="entry name" value="Homeodomain"/>
    <property type="match status" value="1"/>
</dbReference>
<dbReference type="GO" id="GO:0000981">
    <property type="term" value="F:DNA-binding transcription factor activity, RNA polymerase II-specific"/>
    <property type="evidence" value="ECO:0007669"/>
    <property type="project" value="InterPro"/>
</dbReference>
<evidence type="ECO:0000313" key="16">
    <source>
        <dbReference type="Proteomes" id="UP000292052"/>
    </source>
</evidence>
<dbReference type="GO" id="GO:0005634">
    <property type="term" value="C:nucleus"/>
    <property type="evidence" value="ECO:0007669"/>
    <property type="project" value="UniProtKB-SubCell"/>
</dbReference>
<evidence type="ECO:0000259" key="14">
    <source>
        <dbReference type="PROSITE" id="PS50071"/>
    </source>
</evidence>
<gene>
    <name evidence="15" type="ORF">BDFB_007528</name>
</gene>
<keyword evidence="8 9" id="KW-0539">Nucleus</keyword>
<dbReference type="PROSITE" id="PS00478">
    <property type="entry name" value="LIM_DOMAIN_1"/>
    <property type="match status" value="1"/>
</dbReference>
<keyword evidence="3" id="KW-0677">Repeat</keyword>
<keyword evidence="4 10" id="KW-0862">Zinc</keyword>
<dbReference type="GO" id="GO:0046872">
    <property type="term" value="F:metal ion binding"/>
    <property type="evidence" value="ECO:0007669"/>
    <property type="project" value="UniProtKB-KW"/>
</dbReference>
<feature type="domain" description="Homeobox" evidence="14">
    <location>
        <begin position="97"/>
        <end position="157"/>
    </location>
</feature>
<accession>A0A482VEZ1</accession>
<dbReference type="InterPro" id="IPR001356">
    <property type="entry name" value="HD"/>
</dbReference>
<keyword evidence="2 10" id="KW-0479">Metal-binding</keyword>
<dbReference type="PROSITE" id="PS00027">
    <property type="entry name" value="HOMEOBOX_1"/>
    <property type="match status" value="1"/>
</dbReference>
<dbReference type="FunFam" id="1.10.10.60:FF:000227">
    <property type="entry name" value="LIM homeobox transcription factor"/>
    <property type="match status" value="1"/>
</dbReference>
<dbReference type="SMART" id="SM00389">
    <property type="entry name" value="HOX"/>
    <property type="match status" value="1"/>
</dbReference>
<dbReference type="InterPro" id="IPR017970">
    <property type="entry name" value="Homeobox_CS"/>
</dbReference>
<dbReference type="SUPFAM" id="SSF46689">
    <property type="entry name" value="Homeodomain-like"/>
    <property type="match status" value="1"/>
</dbReference>
<evidence type="ECO:0000256" key="2">
    <source>
        <dbReference type="ARBA" id="ARBA00022723"/>
    </source>
</evidence>
<dbReference type="SMART" id="SM00132">
    <property type="entry name" value="LIM"/>
    <property type="match status" value="1"/>
</dbReference>
<name>A0A482VEZ1_ASBVE</name>
<dbReference type="InterPro" id="IPR009057">
    <property type="entry name" value="Homeodomain-like_sf"/>
</dbReference>
<keyword evidence="16" id="KW-1185">Reference proteome</keyword>
<sequence length="234" mass="26839">MDGMLRLFIKKCLACSERIAPEELVMRASENIFHLRCFVCVVCGIRLQKGDLYVIKQGQLFCRIDYEKEVEMMQGFGHGEFICDDLLPSSRSHDGRRGPKRPRTILTTQQRRAFKASFEVSPKPCRKVREALAKDTGLSVRIVQVWFQNQRAKMKKMQKKARQDNKAGKEPESDEKKLNVKEEEQSDDTETTPGDGDALLHSKADSKHFLAIKEEIDDTSFFKSNNNLPLHAFS</sequence>
<dbReference type="Gene3D" id="2.10.110.10">
    <property type="entry name" value="Cysteine Rich Protein"/>
    <property type="match status" value="1"/>
</dbReference>
<evidence type="ECO:0000313" key="15">
    <source>
        <dbReference type="EMBL" id="RZB94445.1"/>
    </source>
</evidence>
<evidence type="ECO:0000256" key="8">
    <source>
        <dbReference type="ARBA" id="ARBA00023242"/>
    </source>
</evidence>
<evidence type="ECO:0000256" key="6">
    <source>
        <dbReference type="ARBA" id="ARBA00023125"/>
    </source>
</evidence>
<dbReference type="OrthoDB" id="10068367at2759"/>
<dbReference type="InterPro" id="IPR050453">
    <property type="entry name" value="LIM_Homeobox_TF"/>
</dbReference>
<evidence type="ECO:0000256" key="1">
    <source>
        <dbReference type="ARBA" id="ARBA00004123"/>
    </source>
</evidence>
<proteinExistence type="predicted"/>
<evidence type="ECO:0000259" key="13">
    <source>
        <dbReference type="PROSITE" id="PS50023"/>
    </source>
</evidence>
<dbReference type="EMBL" id="QDEB01106335">
    <property type="protein sequence ID" value="RZB94445.1"/>
    <property type="molecule type" value="Genomic_DNA"/>
</dbReference>